<gene>
    <name evidence="1" type="ORF">SAMN05421547_10698</name>
</gene>
<dbReference type="InterPro" id="IPR008964">
    <property type="entry name" value="Invasin/intimin_cell_adhesion"/>
</dbReference>
<evidence type="ECO:0000313" key="1">
    <source>
        <dbReference type="EMBL" id="SDY60882.1"/>
    </source>
</evidence>
<sequence>MKKIWLATLTAFALVGCGGGGGNPGTPGGGTGGGTTPDVASVEFLLDKTVVANSGSDSATLTVTALSASRNPVANAPVSVVLDSGVFTPNANVTDASGRVTGKIEIGGDRSNRDIRFNLKAGNQSGTGVVAVTGSQIALTVVPSAPSPGQPVEVTAKISDANGAGISGIPVVLSGSVLSAAVTAQTDTSGVAKFAAFNAPGTAQIYSLQAKASGVVSNEQITVAGGAAQVPDAVGVVSAASLSIVPNTVKPNLDGGRTNTAQLRALFLDKDNRAIPNMRVRFEIVPPGLGSGEAISTGSQSVISNASGVALAQYIPGVRISPTDGVSIRMCYGSSDAAVSNGKCPNSRISTLTVASEPVSITIGDNNELEKGANNLTYIKKFDVAVANAAGEAVADADVSVSVDILRYGFGSYDNVKNSHVAGSGFCLNEDINRNGNLDSGEDANGDGRLTPPKADIVVSYFNGRKTGANGRVIVQTEYPQNVATWLIYKLTVSSNAAGSEGRAERLFVTSFVEGDQKNGSFLTSPYGVTSVCLPE</sequence>
<evidence type="ECO:0008006" key="3">
    <source>
        <dbReference type="Google" id="ProtNLM"/>
    </source>
</evidence>
<dbReference type="RefSeq" id="WP_143044525.1">
    <property type="nucleotide sequence ID" value="NZ_FNPE01000006.1"/>
</dbReference>
<name>A0A1H3L8W9_9BURK</name>
<accession>A0A1H3L8W9</accession>
<protein>
    <recommendedName>
        <fullName evidence="3">Big-1 domain-containing protein</fullName>
    </recommendedName>
</protein>
<organism evidence="1 2">
    <name type="scientific">Delftia lacustris</name>
    <dbReference type="NCBI Taxonomy" id="558537"/>
    <lineage>
        <taxon>Bacteria</taxon>
        <taxon>Pseudomonadati</taxon>
        <taxon>Pseudomonadota</taxon>
        <taxon>Betaproteobacteria</taxon>
        <taxon>Burkholderiales</taxon>
        <taxon>Comamonadaceae</taxon>
        <taxon>Delftia</taxon>
    </lineage>
</organism>
<reference evidence="1 2" key="1">
    <citation type="submission" date="2016-10" db="EMBL/GenBank/DDBJ databases">
        <authorList>
            <person name="de Groot N.N."/>
        </authorList>
    </citation>
    <scope>NUCLEOTIDE SEQUENCE [LARGE SCALE GENOMIC DNA]</scope>
    <source>
        <strain evidence="1 2">LMG 24775</strain>
    </source>
</reference>
<dbReference type="Gene3D" id="2.60.40.10">
    <property type="entry name" value="Immunoglobulins"/>
    <property type="match status" value="2"/>
</dbReference>
<dbReference type="SUPFAM" id="SSF49373">
    <property type="entry name" value="Invasin/intimin cell-adhesion fragments"/>
    <property type="match status" value="1"/>
</dbReference>
<proteinExistence type="predicted"/>
<dbReference type="InterPro" id="IPR013783">
    <property type="entry name" value="Ig-like_fold"/>
</dbReference>
<dbReference type="AlphaFoldDB" id="A0A1H3L8W9"/>
<dbReference type="PROSITE" id="PS51257">
    <property type="entry name" value="PROKAR_LIPOPROTEIN"/>
    <property type="match status" value="1"/>
</dbReference>
<evidence type="ECO:0000313" key="2">
    <source>
        <dbReference type="Proteomes" id="UP000183417"/>
    </source>
</evidence>
<dbReference type="EMBL" id="FNPE01000006">
    <property type="protein sequence ID" value="SDY60882.1"/>
    <property type="molecule type" value="Genomic_DNA"/>
</dbReference>
<dbReference type="Proteomes" id="UP000183417">
    <property type="component" value="Unassembled WGS sequence"/>
</dbReference>